<accession>A0A5R9IYL4</accession>
<dbReference type="EMBL" id="VCDI01000014">
    <property type="protein sequence ID" value="TLU70565.1"/>
    <property type="molecule type" value="Genomic_DNA"/>
</dbReference>
<proteinExistence type="predicted"/>
<dbReference type="Gene3D" id="3.90.550.10">
    <property type="entry name" value="Spore Coat Polysaccharide Biosynthesis Protein SpsA, Chain A"/>
    <property type="match status" value="1"/>
</dbReference>
<reference evidence="2 3" key="1">
    <citation type="submission" date="2019-05" db="EMBL/GenBank/DDBJ databases">
        <authorList>
            <person name="Pankratov T."/>
            <person name="Grouzdev D."/>
        </authorList>
    </citation>
    <scope>NUCLEOTIDE SEQUENCE [LARGE SCALE GENOMIC DNA]</scope>
    <source>
        <strain evidence="2 3">KEBCLARHB70R</strain>
    </source>
</reference>
<keyword evidence="3" id="KW-1185">Reference proteome</keyword>
<dbReference type="SUPFAM" id="SSF53448">
    <property type="entry name" value="Nucleotide-diphospho-sugar transferases"/>
    <property type="match status" value="1"/>
</dbReference>
<sequence>MSRIRPKPPNPSKIGDHETDEPPSRESTRLVAVSRVYNEEDVIEAFVRHHAPMVTHHIILDNGSVDRTIPILRLLAREGYPLTVLENRSVSFSQEEHNTMLYRLAADEHNAAWVVFLDADEFIFPTPASVRLRQEHQGFPGDHFTAFGQKHGVGAMERLLRKQLEALPPEAVCGRIQMVNFAATQADDQSDVLAPRRIVYRDDEPLNVYKCFVRGGIDAGSIKIEAGNHAVRYRGRLREGPLLLELMLAHYHTRAPLRRLVGALIGSLKVVAAGGAELERGRSGHYASFLEKMMRNPRLLLDDDDFMLNRNLGRDLVREPIEYYGLPLRYTTANDGISWALHIMCGYVEALARSHGEILDADPSLRAQVAARSQLVTMLIETMDAGD</sequence>
<dbReference type="OrthoDB" id="565316at2"/>
<evidence type="ECO:0000256" key="1">
    <source>
        <dbReference type="SAM" id="MobiDB-lite"/>
    </source>
</evidence>
<feature type="compositionally biased region" description="Basic and acidic residues" evidence="1">
    <location>
        <begin position="14"/>
        <end position="28"/>
    </location>
</feature>
<dbReference type="Proteomes" id="UP000305654">
    <property type="component" value="Unassembled WGS sequence"/>
</dbReference>
<name>A0A5R9IYL4_9PROT</name>
<dbReference type="InterPro" id="IPR029044">
    <property type="entry name" value="Nucleotide-diphossugar_trans"/>
</dbReference>
<gene>
    <name evidence="2" type="ORF">FE263_21295</name>
</gene>
<dbReference type="AlphaFoldDB" id="A0A5R9IYL4"/>
<evidence type="ECO:0000313" key="3">
    <source>
        <dbReference type="Proteomes" id="UP000305654"/>
    </source>
</evidence>
<keyword evidence="2" id="KW-0808">Transferase</keyword>
<feature type="region of interest" description="Disordered" evidence="1">
    <location>
        <begin position="1"/>
        <end position="28"/>
    </location>
</feature>
<comment type="caution">
    <text evidence="2">The sequence shown here is derived from an EMBL/GenBank/DDBJ whole genome shotgun (WGS) entry which is preliminary data.</text>
</comment>
<organism evidence="2 3">
    <name type="scientific">Lichenicoccus roseus</name>
    <dbReference type="NCBI Taxonomy" id="2683649"/>
    <lineage>
        <taxon>Bacteria</taxon>
        <taxon>Pseudomonadati</taxon>
        <taxon>Pseudomonadota</taxon>
        <taxon>Alphaproteobacteria</taxon>
        <taxon>Acetobacterales</taxon>
        <taxon>Acetobacteraceae</taxon>
        <taxon>Lichenicoccus</taxon>
    </lineage>
</organism>
<protein>
    <submittedName>
        <fullName evidence="2">Glycosyltransferase family 2 protein</fullName>
    </submittedName>
</protein>
<evidence type="ECO:0000313" key="2">
    <source>
        <dbReference type="EMBL" id="TLU70565.1"/>
    </source>
</evidence>
<dbReference type="RefSeq" id="WP_138328065.1">
    <property type="nucleotide sequence ID" value="NZ_VCDI01000014.1"/>
</dbReference>
<dbReference type="Pfam" id="PF13704">
    <property type="entry name" value="Glyco_tranf_2_4"/>
    <property type="match status" value="1"/>
</dbReference>
<dbReference type="GO" id="GO:0016740">
    <property type="term" value="F:transferase activity"/>
    <property type="evidence" value="ECO:0007669"/>
    <property type="project" value="UniProtKB-KW"/>
</dbReference>